<dbReference type="EMBL" id="VLLE01000003">
    <property type="protein sequence ID" value="TWI83467.1"/>
    <property type="molecule type" value="Genomic_DNA"/>
</dbReference>
<name>A0A562SQD8_9BACT</name>
<reference evidence="2 3" key="1">
    <citation type="journal article" date="2015" name="Stand. Genomic Sci.">
        <title>Genomic Encyclopedia of Bacterial and Archaeal Type Strains, Phase III: the genomes of soil and plant-associated and newly described type strains.</title>
        <authorList>
            <person name="Whitman W.B."/>
            <person name="Woyke T."/>
            <person name="Klenk H.P."/>
            <person name="Zhou Y."/>
            <person name="Lilburn T.G."/>
            <person name="Beck B.J."/>
            <person name="De Vos P."/>
            <person name="Vandamme P."/>
            <person name="Eisen J.A."/>
            <person name="Garrity G."/>
            <person name="Hugenholtz P."/>
            <person name="Kyrpides N.C."/>
        </authorList>
    </citation>
    <scope>NUCLEOTIDE SEQUENCE [LARGE SCALE GENOMIC DNA]</scope>
    <source>
        <strain evidence="2 3">CGMCC 1.7271</strain>
    </source>
</reference>
<organism evidence="2 3">
    <name type="scientific">Lacibacter cauensis</name>
    <dbReference type="NCBI Taxonomy" id="510947"/>
    <lineage>
        <taxon>Bacteria</taxon>
        <taxon>Pseudomonadati</taxon>
        <taxon>Bacteroidota</taxon>
        <taxon>Chitinophagia</taxon>
        <taxon>Chitinophagales</taxon>
        <taxon>Chitinophagaceae</taxon>
        <taxon>Lacibacter</taxon>
    </lineage>
</organism>
<accession>A0A562SQD8</accession>
<dbReference type="AlphaFoldDB" id="A0A562SQD8"/>
<sequence>MSYKVIDIEGIGPNYAARLETMAIFTTDDLLAQGSTKKGRVGISEVTGIPENLILTWVNHADLHRITGVAGQTAELLEAAGVDTVKELAHRNAENLHAKLVETNEQFGLTGKVPSAESLAEMIAQAKTLEQKVFH</sequence>
<keyword evidence="3" id="KW-1185">Reference proteome</keyword>
<evidence type="ECO:0000313" key="2">
    <source>
        <dbReference type="EMBL" id="TWI83467.1"/>
    </source>
</evidence>
<dbReference type="RefSeq" id="WP_144885644.1">
    <property type="nucleotide sequence ID" value="NZ_VLLE01000003.1"/>
</dbReference>
<gene>
    <name evidence="2" type="ORF">IQ13_1579</name>
</gene>
<dbReference type="Proteomes" id="UP000316167">
    <property type="component" value="Unassembled WGS sequence"/>
</dbReference>
<comment type="caution">
    <text evidence="2">The sequence shown here is derived from an EMBL/GenBank/DDBJ whole genome shotgun (WGS) entry which is preliminary data.</text>
</comment>
<evidence type="ECO:0000259" key="1">
    <source>
        <dbReference type="Pfam" id="PF14229"/>
    </source>
</evidence>
<dbReference type="InterPro" id="IPR025567">
    <property type="entry name" value="DUF4332"/>
</dbReference>
<proteinExistence type="predicted"/>
<feature type="domain" description="DUF4332" evidence="1">
    <location>
        <begin position="9"/>
        <end position="129"/>
    </location>
</feature>
<dbReference type="Pfam" id="PF14229">
    <property type="entry name" value="DUF4332"/>
    <property type="match status" value="1"/>
</dbReference>
<protein>
    <submittedName>
        <fullName evidence="2">Uncharacterized protein DUF4332</fullName>
    </submittedName>
</protein>
<dbReference type="Gene3D" id="1.10.150.20">
    <property type="entry name" value="5' to 3' exonuclease, C-terminal subdomain"/>
    <property type="match status" value="2"/>
</dbReference>
<evidence type="ECO:0000313" key="3">
    <source>
        <dbReference type="Proteomes" id="UP000316167"/>
    </source>
</evidence>
<dbReference type="OrthoDB" id="9794786at2"/>